<dbReference type="GO" id="GO:0004521">
    <property type="term" value="F:RNA endonuclease activity"/>
    <property type="evidence" value="ECO:0007669"/>
    <property type="project" value="TreeGrafter"/>
</dbReference>
<dbReference type="AlphaFoldDB" id="A0A084SY23"/>
<proteinExistence type="predicted"/>
<evidence type="ECO:0000313" key="2">
    <source>
        <dbReference type="EMBL" id="KFA93358.1"/>
    </source>
</evidence>
<dbReference type="EMBL" id="JPMI01000056">
    <property type="protein sequence ID" value="KFA93358.1"/>
    <property type="molecule type" value="Genomic_DNA"/>
</dbReference>
<evidence type="ECO:0000313" key="3">
    <source>
        <dbReference type="Proteomes" id="UP000028547"/>
    </source>
</evidence>
<protein>
    <submittedName>
        <fullName evidence="2">Beta-lactamase</fullName>
    </submittedName>
</protein>
<dbReference type="InterPro" id="IPR001279">
    <property type="entry name" value="Metallo-B-lactamas"/>
</dbReference>
<name>A0A084SY23_9BACT</name>
<feature type="domain" description="Metallo-beta-lactamase" evidence="1">
    <location>
        <begin position="29"/>
        <end position="140"/>
    </location>
</feature>
<sequence>MSVELRRNGLHLTGTPLSLDAKRKSPLSFVSHAHADHIARHERTIATAATLRLMAHRLGTLNAPLAVPYGRPFALGSLTLELLPAGHVLGSAQIRVTREDGKRIVYTGDISLAPSLTAEPTQVAECDVLVIESTFGHPRYVFPPREEVLGQVESWVRRHLERGAVPVLLAYALGKAQEAMKYLADRGFSLVAHPSIYEVTKLYGELGVPIEPLRRYEGRVEPGEVLFFPPHLNRGGALAPLWPRATAVLTGWAVDGAGATRRYGADVAFPLSDHADCPSLVRYAKATGARDVITLHGFAEELAEVLRGHGLDARALGAPKQLSLL</sequence>
<dbReference type="SUPFAM" id="SSF56281">
    <property type="entry name" value="Metallo-hydrolase/oxidoreductase"/>
    <property type="match status" value="1"/>
</dbReference>
<dbReference type="InterPro" id="IPR036866">
    <property type="entry name" value="RibonucZ/Hydroxyglut_hydro"/>
</dbReference>
<dbReference type="Pfam" id="PF12706">
    <property type="entry name" value="Lactamase_B_2"/>
    <property type="match status" value="1"/>
</dbReference>
<accession>A0A084SY23</accession>
<organism evidence="2 3">
    <name type="scientific">Archangium violaceum Cb vi76</name>
    <dbReference type="NCBI Taxonomy" id="1406225"/>
    <lineage>
        <taxon>Bacteria</taxon>
        <taxon>Pseudomonadati</taxon>
        <taxon>Myxococcota</taxon>
        <taxon>Myxococcia</taxon>
        <taxon>Myxococcales</taxon>
        <taxon>Cystobacterineae</taxon>
        <taxon>Archangiaceae</taxon>
        <taxon>Archangium</taxon>
    </lineage>
</organism>
<dbReference type="PANTHER" id="PTHR11203:SF49">
    <property type="entry name" value="BLL1145 PROTEIN"/>
    <property type="match status" value="1"/>
</dbReference>
<dbReference type="Gene3D" id="3.60.15.10">
    <property type="entry name" value="Ribonuclease Z/Hydroxyacylglutathione hydrolase-like"/>
    <property type="match status" value="1"/>
</dbReference>
<dbReference type="Proteomes" id="UP000028547">
    <property type="component" value="Unassembled WGS sequence"/>
</dbReference>
<dbReference type="InterPro" id="IPR050698">
    <property type="entry name" value="MBL"/>
</dbReference>
<reference evidence="2 3" key="1">
    <citation type="submission" date="2014-07" db="EMBL/GenBank/DDBJ databases">
        <title>Draft Genome Sequence of Gephyronic Acid Producer, Cystobacter violaceus Strain Cb vi76.</title>
        <authorList>
            <person name="Stevens D.C."/>
            <person name="Young J."/>
            <person name="Carmichael R."/>
            <person name="Tan J."/>
            <person name="Taylor R.E."/>
        </authorList>
    </citation>
    <scope>NUCLEOTIDE SEQUENCE [LARGE SCALE GENOMIC DNA]</scope>
    <source>
        <strain evidence="2 3">Cb vi76</strain>
    </source>
</reference>
<dbReference type="RefSeq" id="WP_043392542.1">
    <property type="nucleotide sequence ID" value="NZ_JPMI01000056.1"/>
</dbReference>
<comment type="caution">
    <text evidence="2">The sequence shown here is derived from an EMBL/GenBank/DDBJ whole genome shotgun (WGS) entry which is preliminary data.</text>
</comment>
<evidence type="ECO:0000259" key="1">
    <source>
        <dbReference type="Pfam" id="PF12706"/>
    </source>
</evidence>
<dbReference type="PANTHER" id="PTHR11203">
    <property type="entry name" value="CLEAVAGE AND POLYADENYLATION SPECIFICITY FACTOR FAMILY MEMBER"/>
    <property type="match status" value="1"/>
</dbReference>
<gene>
    <name evidence="2" type="ORF">Q664_09865</name>
</gene>